<dbReference type="EMBL" id="JAFBBU010000001">
    <property type="protein sequence ID" value="MBM7472749.1"/>
    <property type="molecule type" value="Genomic_DNA"/>
</dbReference>
<comment type="caution">
    <text evidence="1">The sequence shown here is derived from an EMBL/GenBank/DDBJ whole genome shotgun (WGS) entry which is preliminary data.</text>
</comment>
<evidence type="ECO:0000313" key="2">
    <source>
        <dbReference type="Proteomes" id="UP000776164"/>
    </source>
</evidence>
<protein>
    <submittedName>
        <fullName evidence="1">Uncharacterized protein</fullName>
    </submittedName>
</protein>
<dbReference type="PROSITE" id="PS51318">
    <property type="entry name" value="TAT"/>
    <property type="match status" value="1"/>
</dbReference>
<proteinExistence type="predicted"/>
<keyword evidence="2" id="KW-1185">Reference proteome</keyword>
<gene>
    <name evidence="1" type="ORF">JOE66_002383</name>
</gene>
<accession>A0ABS2L6W4</accession>
<dbReference type="InterPro" id="IPR006311">
    <property type="entry name" value="TAT_signal"/>
</dbReference>
<dbReference type="Proteomes" id="UP000776164">
    <property type="component" value="Unassembled WGS sequence"/>
</dbReference>
<name>A0ABS2L6W4_9MICO</name>
<reference evidence="1 2" key="1">
    <citation type="submission" date="2021-01" db="EMBL/GenBank/DDBJ databases">
        <title>Sequencing the genomes of 1000 actinobacteria strains.</title>
        <authorList>
            <person name="Klenk H.-P."/>
        </authorList>
    </citation>
    <scope>NUCLEOTIDE SEQUENCE [LARGE SCALE GENOMIC DNA]</scope>
    <source>
        <strain evidence="1 2">DSM 13057</strain>
    </source>
</reference>
<evidence type="ECO:0000313" key="1">
    <source>
        <dbReference type="EMBL" id="MBM7472749.1"/>
    </source>
</evidence>
<organism evidence="1 2">
    <name type="scientific">Subtercola frigoramans</name>
    <dbReference type="NCBI Taxonomy" id="120298"/>
    <lineage>
        <taxon>Bacteria</taxon>
        <taxon>Bacillati</taxon>
        <taxon>Actinomycetota</taxon>
        <taxon>Actinomycetes</taxon>
        <taxon>Micrococcales</taxon>
        <taxon>Microbacteriaceae</taxon>
        <taxon>Subtercola</taxon>
    </lineage>
</organism>
<sequence length="132" mass="13147">MADELDERSVARRTVLRGVAWTVPTVAFAVAAPASSASGPVIIFDSVVVMVDHAEDPIILDGFVSGVASTRPAFVALSYSAGFTGDATAAVNADSGSFRATAYAASGPSTGSAIASAPGYADASVGLQVNAH</sequence>
<dbReference type="RefSeq" id="WP_205109735.1">
    <property type="nucleotide sequence ID" value="NZ_BAAAHT010000002.1"/>
</dbReference>